<dbReference type="InterPro" id="IPR025333">
    <property type="entry name" value="DUF4239"/>
</dbReference>
<keyword evidence="1" id="KW-0472">Membrane</keyword>
<feature type="transmembrane region" description="Helical" evidence="1">
    <location>
        <begin position="219"/>
        <end position="240"/>
    </location>
</feature>
<name>A0A378JMI8_9GAMM</name>
<feature type="transmembrane region" description="Helical" evidence="1">
    <location>
        <begin position="12"/>
        <end position="39"/>
    </location>
</feature>
<dbReference type="Proteomes" id="UP000254794">
    <property type="component" value="Unassembled WGS sequence"/>
</dbReference>
<evidence type="ECO:0000256" key="1">
    <source>
        <dbReference type="SAM" id="Phobius"/>
    </source>
</evidence>
<evidence type="ECO:0000313" key="3">
    <source>
        <dbReference type="Proteomes" id="UP000254794"/>
    </source>
</evidence>
<evidence type="ECO:0000313" key="2">
    <source>
        <dbReference type="EMBL" id="STX52444.1"/>
    </source>
</evidence>
<organism evidence="2 3">
    <name type="scientific">Legionella busanensis</name>
    <dbReference type="NCBI Taxonomy" id="190655"/>
    <lineage>
        <taxon>Bacteria</taxon>
        <taxon>Pseudomonadati</taxon>
        <taxon>Pseudomonadota</taxon>
        <taxon>Gammaproteobacteria</taxon>
        <taxon>Legionellales</taxon>
        <taxon>Legionellaceae</taxon>
        <taxon>Legionella</taxon>
    </lineage>
</organism>
<evidence type="ECO:0008006" key="4">
    <source>
        <dbReference type="Google" id="ProtNLM"/>
    </source>
</evidence>
<accession>A0A378JMI8</accession>
<sequence length="270" mass="30430">MARELINAVPFWWLVILCISVLTIISYLAVIISTQLITVPIDKDHRSLSNALIRILSTGFSVLLAFIIINTWNYLLETQDDIATEADALAAMVRNINVFPAPEKNKLMAGIRDYTILVRTQEWTLMKEGKESPDAWNALNNLFFTLQSFDPKTNLEKIYYSQCLKNLDTILNARRDRLSRLTSIIPEKLSSSLIIGSIFLVVILGLIRGESGFLNTTPILFFSIVFGFNVAIALSFDYPYSGDISVSNRLFYEGMLSSFKDPSPNTTARK</sequence>
<gene>
    <name evidence="2" type="ORF">NCTC13316_02557</name>
</gene>
<protein>
    <recommendedName>
        <fullName evidence="4">DUF4239 domain-containing protein</fullName>
    </recommendedName>
</protein>
<dbReference type="Pfam" id="PF14023">
    <property type="entry name" value="Bestrophin-like"/>
    <property type="match status" value="1"/>
</dbReference>
<feature type="transmembrane region" description="Helical" evidence="1">
    <location>
        <begin position="51"/>
        <end position="69"/>
    </location>
</feature>
<dbReference type="RefSeq" id="WP_115332005.1">
    <property type="nucleotide sequence ID" value="NZ_CAAAHP010000006.1"/>
</dbReference>
<feature type="transmembrane region" description="Helical" evidence="1">
    <location>
        <begin position="189"/>
        <end position="207"/>
    </location>
</feature>
<keyword evidence="3" id="KW-1185">Reference proteome</keyword>
<keyword evidence="1" id="KW-1133">Transmembrane helix</keyword>
<proteinExistence type="predicted"/>
<reference evidence="2 3" key="1">
    <citation type="submission" date="2018-06" db="EMBL/GenBank/DDBJ databases">
        <authorList>
            <consortium name="Pathogen Informatics"/>
            <person name="Doyle S."/>
        </authorList>
    </citation>
    <scope>NUCLEOTIDE SEQUENCE [LARGE SCALE GENOMIC DNA]</scope>
    <source>
        <strain evidence="2 3">NCTC13316</strain>
    </source>
</reference>
<dbReference type="OrthoDB" id="5647763at2"/>
<keyword evidence="1" id="KW-0812">Transmembrane</keyword>
<dbReference type="EMBL" id="UGOD01000001">
    <property type="protein sequence ID" value="STX52444.1"/>
    <property type="molecule type" value="Genomic_DNA"/>
</dbReference>
<dbReference type="AlphaFoldDB" id="A0A378JMI8"/>